<evidence type="ECO:0000256" key="1">
    <source>
        <dbReference type="ARBA" id="ARBA00007983"/>
    </source>
</evidence>
<keyword evidence="2 7" id="KW-0479">Metal-binding</keyword>
<evidence type="ECO:0000259" key="10">
    <source>
        <dbReference type="Pfam" id="PF01179"/>
    </source>
</evidence>
<organism evidence="12 13">
    <name type="scientific">Podarcis lilfordi</name>
    <name type="common">Lilford's wall lizard</name>
    <dbReference type="NCBI Taxonomy" id="74358"/>
    <lineage>
        <taxon>Eukaryota</taxon>
        <taxon>Metazoa</taxon>
        <taxon>Chordata</taxon>
        <taxon>Craniata</taxon>
        <taxon>Vertebrata</taxon>
        <taxon>Euteleostomi</taxon>
        <taxon>Lepidosauria</taxon>
        <taxon>Squamata</taxon>
        <taxon>Bifurcata</taxon>
        <taxon>Unidentata</taxon>
        <taxon>Episquamata</taxon>
        <taxon>Laterata</taxon>
        <taxon>Lacertibaenia</taxon>
        <taxon>Lacertidae</taxon>
        <taxon>Podarcis</taxon>
    </lineage>
</organism>
<gene>
    <name evidence="12" type="ORF">PODLI_1B026397</name>
</gene>
<dbReference type="Proteomes" id="UP001178461">
    <property type="component" value="Chromosome 12"/>
</dbReference>
<name>A0AA35L561_9SAUR</name>
<keyword evidence="5 7" id="KW-0186">Copper</keyword>
<feature type="signal peptide" evidence="9">
    <location>
        <begin position="1"/>
        <end position="18"/>
    </location>
</feature>
<dbReference type="GO" id="GO:0009308">
    <property type="term" value="P:amine metabolic process"/>
    <property type="evidence" value="ECO:0007669"/>
    <property type="project" value="UniProtKB-UniRule"/>
</dbReference>
<keyword evidence="4 7" id="KW-0560">Oxidoreductase</keyword>
<evidence type="ECO:0000256" key="8">
    <source>
        <dbReference type="SAM" id="MobiDB-lite"/>
    </source>
</evidence>
<evidence type="ECO:0000256" key="9">
    <source>
        <dbReference type="SAM" id="SignalP"/>
    </source>
</evidence>
<dbReference type="InterPro" id="IPR015798">
    <property type="entry name" value="Cu_amine_oxidase_C"/>
</dbReference>
<keyword evidence="13" id="KW-1185">Reference proteome</keyword>
<dbReference type="SUPFAM" id="SSF49998">
    <property type="entry name" value="Amine oxidase catalytic domain"/>
    <property type="match status" value="1"/>
</dbReference>
<evidence type="ECO:0000256" key="5">
    <source>
        <dbReference type="ARBA" id="ARBA00023008"/>
    </source>
</evidence>
<dbReference type="InterPro" id="IPR036460">
    <property type="entry name" value="Cu_amine_oxidase_C_sf"/>
</dbReference>
<dbReference type="Pfam" id="PF01179">
    <property type="entry name" value="Cu_amine_oxid"/>
    <property type="match status" value="2"/>
</dbReference>
<evidence type="ECO:0000256" key="2">
    <source>
        <dbReference type="ARBA" id="ARBA00022723"/>
    </source>
</evidence>
<evidence type="ECO:0000313" key="12">
    <source>
        <dbReference type="EMBL" id="CAI5789462.1"/>
    </source>
</evidence>
<evidence type="ECO:0000256" key="3">
    <source>
        <dbReference type="ARBA" id="ARBA00022772"/>
    </source>
</evidence>
<evidence type="ECO:0000256" key="6">
    <source>
        <dbReference type="PIRSR" id="PIRSR600269-51"/>
    </source>
</evidence>
<comment type="cofactor">
    <cofactor evidence="7">
        <name>Cu cation</name>
        <dbReference type="ChEBI" id="CHEBI:23378"/>
    </cofactor>
    <text evidence="7">Contains 1 topaquinone per subunit.</text>
</comment>
<dbReference type="PROSITE" id="PS01164">
    <property type="entry name" value="COPPER_AMINE_OXID_1"/>
    <property type="match status" value="1"/>
</dbReference>
<dbReference type="PRINTS" id="PR00766">
    <property type="entry name" value="CUDAOXIDASE"/>
</dbReference>
<dbReference type="GO" id="GO:0048038">
    <property type="term" value="F:quinone binding"/>
    <property type="evidence" value="ECO:0007669"/>
    <property type="project" value="InterPro"/>
</dbReference>
<dbReference type="SUPFAM" id="SSF54416">
    <property type="entry name" value="Amine oxidase N-terminal region"/>
    <property type="match status" value="1"/>
</dbReference>
<feature type="domain" description="Copper amine oxidase N2-terminal" evidence="11">
    <location>
        <begin position="37"/>
        <end position="120"/>
    </location>
</feature>
<dbReference type="InterPro" id="IPR049948">
    <property type="entry name" value="Cu_Am_ox_TPQ-bd"/>
</dbReference>
<feature type="chain" id="PRO_5041442043" description="Amine oxidase" evidence="9">
    <location>
        <begin position="19"/>
        <end position="475"/>
    </location>
</feature>
<dbReference type="GO" id="GO:0052597">
    <property type="term" value="F:diamine oxidase activity"/>
    <property type="evidence" value="ECO:0007669"/>
    <property type="project" value="TreeGrafter"/>
</dbReference>
<proteinExistence type="inferred from homology"/>
<dbReference type="InterPro" id="IPR016182">
    <property type="entry name" value="Cu_amine_oxidase_N-reg"/>
</dbReference>
<dbReference type="PANTHER" id="PTHR10638">
    <property type="entry name" value="COPPER AMINE OXIDASE"/>
    <property type="match status" value="1"/>
</dbReference>
<evidence type="ECO:0000313" key="13">
    <source>
        <dbReference type="Proteomes" id="UP001178461"/>
    </source>
</evidence>
<dbReference type="GO" id="GO:0008131">
    <property type="term" value="F:primary methylamine oxidase activity"/>
    <property type="evidence" value="ECO:0007669"/>
    <property type="project" value="InterPro"/>
</dbReference>
<dbReference type="InterPro" id="IPR000269">
    <property type="entry name" value="Cu_amine_oxidase"/>
</dbReference>
<evidence type="ECO:0000256" key="7">
    <source>
        <dbReference type="RuleBase" id="RU000672"/>
    </source>
</evidence>
<dbReference type="GO" id="GO:0005886">
    <property type="term" value="C:plasma membrane"/>
    <property type="evidence" value="ECO:0007669"/>
    <property type="project" value="TreeGrafter"/>
</dbReference>
<reference evidence="12" key="1">
    <citation type="submission" date="2022-12" db="EMBL/GenBank/DDBJ databases">
        <authorList>
            <person name="Alioto T."/>
            <person name="Alioto T."/>
            <person name="Gomez Garrido J."/>
        </authorList>
    </citation>
    <scope>NUCLEOTIDE SEQUENCE</scope>
</reference>
<dbReference type="Pfam" id="PF02727">
    <property type="entry name" value="Cu_amine_oxidN2"/>
    <property type="match status" value="1"/>
</dbReference>
<dbReference type="AlphaFoldDB" id="A0AA35L561"/>
<evidence type="ECO:0000259" key="11">
    <source>
        <dbReference type="Pfam" id="PF02727"/>
    </source>
</evidence>
<dbReference type="Gene3D" id="2.70.98.20">
    <property type="entry name" value="Copper amine oxidase, catalytic domain"/>
    <property type="match status" value="2"/>
</dbReference>
<dbReference type="InterPro" id="IPR015800">
    <property type="entry name" value="Cu_amine_oxidase_N2"/>
</dbReference>
<dbReference type="Gene3D" id="3.10.450.40">
    <property type="match status" value="1"/>
</dbReference>
<evidence type="ECO:0000256" key="4">
    <source>
        <dbReference type="ARBA" id="ARBA00023002"/>
    </source>
</evidence>
<feature type="modified residue" description="2',4',5'-topaquinone" evidence="6">
    <location>
        <position position="395"/>
    </location>
</feature>
<feature type="domain" description="Copper amine oxidase catalytic" evidence="10">
    <location>
        <begin position="342"/>
        <end position="459"/>
    </location>
</feature>
<protein>
    <recommendedName>
        <fullName evidence="7">Amine oxidase</fullName>
        <ecNumber evidence="7">1.4.3.-</ecNumber>
    </recommendedName>
</protein>
<comment type="similarity">
    <text evidence="1 7">Belongs to the copper/topaquinone oxidase family.</text>
</comment>
<keyword evidence="3 6" id="KW-0801">TPQ</keyword>
<accession>A0AA35L561</accession>
<keyword evidence="9" id="KW-0732">Signal</keyword>
<dbReference type="GO" id="GO:0005507">
    <property type="term" value="F:copper ion binding"/>
    <property type="evidence" value="ECO:0007669"/>
    <property type="project" value="InterPro"/>
</dbReference>
<dbReference type="EC" id="1.4.3.-" evidence="7"/>
<sequence>MLSSALAIFGLLAAAASGQPPLRHEGVSIFSDLTPAELRAVRDFLLSRPELGLQADPEPSLAKNSLFLVELLTPKKGRALQYLESGSAAPTPGQSRGLFGAEAQPNVTEYVVWPLPEPTSYQPWEAGALRGAADVTAGVWAALAAAGGELGSAAAVPAGRLRLRLRELRRPVPDPDGGGPRGLASGERRTWLMLQRRGGLLPAPGGAGGPARPPGARPEPLAAALRSWPSSTPRAPCPSCLCRRTRTRASSPPSCRGALLAGPPTDAHGAKVCEPQGHRYWVEGNLVEYSGWSLAFRLRTSTGLQLFDVRFNGSAWPTSWRPASTAPRGPPSWKPTTCTTPGPRALPRALCVFELPTGVPLRRHFDSDFRGGSHFYAGLEGAALVLRTISTVYNYDYIWDFLLYPNGVLETKVHATGYVHASFYTPEGLRYGNRLHEHLLGNIHTHLVHYKVDLDVAGGALARSWEGAWGESGRP</sequence>
<feature type="region of interest" description="Disordered" evidence="8">
    <location>
        <begin position="320"/>
        <end position="339"/>
    </location>
</feature>
<dbReference type="EMBL" id="OX395137">
    <property type="protein sequence ID" value="CAI5789462.1"/>
    <property type="molecule type" value="Genomic_DNA"/>
</dbReference>
<dbReference type="PANTHER" id="PTHR10638:SF3">
    <property type="entry name" value="AMILORIDE-SENSITIVE AMINE OXIDASE [COPPER-CONTAINING]"/>
    <property type="match status" value="1"/>
</dbReference>
<comment type="PTM">
    <text evidence="6 7">Topaquinone (TPQ) is generated by copper-dependent autoxidation of a specific tyrosyl residue.</text>
</comment>
<feature type="domain" description="Copper amine oxidase catalytic" evidence="10">
    <location>
        <begin position="271"/>
        <end position="313"/>
    </location>
</feature>
<dbReference type="GO" id="GO:0046677">
    <property type="term" value="P:response to antibiotic"/>
    <property type="evidence" value="ECO:0007669"/>
    <property type="project" value="TreeGrafter"/>
</dbReference>